<organism evidence="1 2">
    <name type="scientific">Ruegeria atlantica</name>
    <dbReference type="NCBI Taxonomy" id="81569"/>
    <lineage>
        <taxon>Bacteria</taxon>
        <taxon>Pseudomonadati</taxon>
        <taxon>Pseudomonadota</taxon>
        <taxon>Alphaproteobacteria</taxon>
        <taxon>Rhodobacterales</taxon>
        <taxon>Roseobacteraceae</taxon>
        <taxon>Ruegeria</taxon>
    </lineage>
</organism>
<dbReference type="RefSeq" id="WP_171233832.1">
    <property type="nucleotide sequence ID" value="NZ_WVRA01000012.1"/>
</dbReference>
<proteinExistence type="predicted"/>
<dbReference type="AlphaFoldDB" id="A0AA90ZHQ1"/>
<comment type="caution">
    <text evidence="1">The sequence shown here is derived from an EMBL/GenBank/DDBJ whole genome shotgun (WGS) entry which is preliminary data.</text>
</comment>
<name>A0AA90ZHQ1_9RHOB</name>
<evidence type="ECO:0008006" key="3">
    <source>
        <dbReference type="Google" id="ProtNLM"/>
    </source>
</evidence>
<dbReference type="InterPro" id="IPR023614">
    <property type="entry name" value="Porin_dom_sf"/>
</dbReference>
<evidence type="ECO:0000313" key="1">
    <source>
        <dbReference type="EMBL" id="NOE20714.1"/>
    </source>
</evidence>
<dbReference type="EMBL" id="WVRA01000012">
    <property type="protein sequence ID" value="NOE20714.1"/>
    <property type="molecule type" value="Genomic_DNA"/>
</dbReference>
<dbReference type="Proteomes" id="UP000597886">
    <property type="component" value="Unassembled WGS sequence"/>
</dbReference>
<protein>
    <recommendedName>
        <fullName evidence="3">TIGR03016 family PEP-CTERM system-associated outer membrane protein</fullName>
    </recommendedName>
</protein>
<evidence type="ECO:0000313" key="2">
    <source>
        <dbReference type="Proteomes" id="UP000597886"/>
    </source>
</evidence>
<gene>
    <name evidence="1" type="ORF">GS634_21500</name>
</gene>
<dbReference type="SUPFAM" id="SSF56935">
    <property type="entry name" value="Porins"/>
    <property type="match status" value="2"/>
</dbReference>
<accession>A0AA90ZHQ1</accession>
<sequence>MQQTTVAPTVVQQTPSQQLIAQRAQRNPARRVGLPTGQQIGTGTGLSVTLDYLSSLRHDSNLRLTDPSLGSTTWWENTLALGILKQTSDSRLALDLSGLYRIANEPIIGTDSSFADPSARLSYQRSRQNSQLDLLLDYREQDLAFNRSLTDTNLDGRIDAADVTGTIGDQVNSLGNLNWQTGLNDPIGFQFIYSYSERTYTNTIDPNLFDNKSSNYTAITTLRVSPVFQANLRLGYTDFSAEDNVRTDEQTTVVTVGGTYDVSPVTTVSANIGYSQVDDTQRTTNTNTVTEDFVWDFAWSKTLPDGSADFQIDQTFGVNGSRINATAGRSFQRANGVLSFNVGLTRGPFDEVTPIGQLDYSYQLASSRIGATVQRRVGTSTQSIETRETLVFLTYDYFINPVSGLSFSIDYIDQEDEGTGQPNPRQRGTFSASYTRAVTKDWAVNVGYQYEMDDQNGFKATSNSVFLTLGRRFSLKP</sequence>
<dbReference type="Gene3D" id="2.40.160.10">
    <property type="entry name" value="Porin"/>
    <property type="match status" value="1"/>
</dbReference>
<reference evidence="1" key="1">
    <citation type="submission" date="2019-12" db="EMBL/GenBank/DDBJ databases">
        <title>Ruegeria JWLKs population differentiation of coral mucus and skeleton niches.</title>
        <authorList>
            <person name="Luo D."/>
        </authorList>
    </citation>
    <scope>NUCLEOTIDE SEQUENCE</scope>
    <source>
        <strain evidence="1">HKCCD6181</strain>
    </source>
</reference>